<dbReference type="OrthoDB" id="2011998at2759"/>
<keyword evidence="3" id="KW-0378">Hydrolase</keyword>
<dbReference type="PROSITE" id="PS51462">
    <property type="entry name" value="NUDIX"/>
    <property type="match status" value="1"/>
</dbReference>
<name>A0A180H660_PUCT1</name>
<comment type="cofactor">
    <cofactor evidence="1">
        <name>Mg(2+)</name>
        <dbReference type="ChEBI" id="CHEBI:18420"/>
    </cofactor>
</comment>
<evidence type="ECO:0000313" key="6">
    <source>
        <dbReference type="EMBL" id="OAW00030.1"/>
    </source>
</evidence>
<evidence type="ECO:0000313" key="7">
    <source>
        <dbReference type="EnsemblFungi" id="PTTG_07360-t43_1-p1"/>
    </source>
</evidence>
<dbReference type="GO" id="GO:0005634">
    <property type="term" value="C:nucleus"/>
    <property type="evidence" value="ECO:0007669"/>
    <property type="project" value="TreeGrafter"/>
</dbReference>
<evidence type="ECO:0000256" key="3">
    <source>
        <dbReference type="ARBA" id="ARBA00022801"/>
    </source>
</evidence>
<sequence length="218" mass="24342">MMSEMGQMPSDGNMYANSQVNDLTGCCASTTSHPTSQIKRSEEIMSGPIHETSSEKLPVPRQVAVAVAYRLVTADNGPSRVEYLLVSSRKHLGSWVLPKGGVEEEELSDHGLAALREAWEEGGIRGKLVNQLHRSADPKSHPAVQKLKIFIPRAEYSFWLVKVDQGLSSSWPEEHERERKWVAREQAIELVRWRQDGAVDALLKVDEPLLLVHGTEPQ</sequence>
<dbReference type="PANTHER" id="PTHR12629:SF0">
    <property type="entry name" value="DIPHOSPHOINOSITOL-POLYPHOSPHATE DIPHOSPHATASE"/>
    <property type="match status" value="1"/>
</dbReference>
<evidence type="ECO:0000259" key="5">
    <source>
        <dbReference type="PROSITE" id="PS51462"/>
    </source>
</evidence>
<dbReference type="GO" id="GO:0000298">
    <property type="term" value="F:endopolyphosphatase activity"/>
    <property type="evidence" value="ECO:0007669"/>
    <property type="project" value="TreeGrafter"/>
</dbReference>
<feature type="domain" description="Nudix hydrolase" evidence="5">
    <location>
        <begin position="60"/>
        <end position="204"/>
    </location>
</feature>
<dbReference type="GO" id="GO:0008486">
    <property type="term" value="F:diphosphoinositol-polyphosphate diphosphatase activity"/>
    <property type="evidence" value="ECO:0007669"/>
    <property type="project" value="TreeGrafter"/>
</dbReference>
<evidence type="ECO:0000256" key="1">
    <source>
        <dbReference type="ARBA" id="ARBA00001946"/>
    </source>
</evidence>
<gene>
    <name evidence="6" type="ORF">PTTG_07360</name>
</gene>
<reference evidence="6" key="2">
    <citation type="submission" date="2016-05" db="EMBL/GenBank/DDBJ databases">
        <title>Comparative analysis highlights variable genome content of wheat rusts and divergence of the mating loci.</title>
        <authorList>
            <person name="Cuomo C.A."/>
            <person name="Bakkeren G."/>
            <person name="Szabo L."/>
            <person name="Khalil H."/>
            <person name="Joly D."/>
            <person name="Goldberg J."/>
            <person name="Young S."/>
            <person name="Zeng Q."/>
            <person name="Fellers J."/>
        </authorList>
    </citation>
    <scope>NUCLEOTIDE SEQUENCE [LARGE SCALE GENOMIC DNA]</scope>
    <source>
        <strain evidence="6">1-1 BBBD Race 1</strain>
    </source>
</reference>
<dbReference type="InterPro" id="IPR015797">
    <property type="entry name" value="NUDIX_hydrolase-like_dom_sf"/>
</dbReference>
<dbReference type="SUPFAM" id="SSF55811">
    <property type="entry name" value="Nudix"/>
    <property type="match status" value="1"/>
</dbReference>
<dbReference type="EnsemblFungi" id="PTTG_07360-t43_1">
    <property type="protein sequence ID" value="PTTG_07360-t43_1-p1"/>
    <property type="gene ID" value="PTTG_07360"/>
</dbReference>
<organism evidence="6">
    <name type="scientific">Puccinia triticina (isolate 1-1 / race 1 (BBBD))</name>
    <name type="common">Brown leaf rust fungus</name>
    <dbReference type="NCBI Taxonomy" id="630390"/>
    <lineage>
        <taxon>Eukaryota</taxon>
        <taxon>Fungi</taxon>
        <taxon>Dikarya</taxon>
        <taxon>Basidiomycota</taxon>
        <taxon>Pucciniomycotina</taxon>
        <taxon>Pucciniomycetes</taxon>
        <taxon>Pucciniales</taxon>
        <taxon>Pucciniaceae</taxon>
        <taxon>Puccinia</taxon>
    </lineage>
</organism>
<dbReference type="PANTHER" id="PTHR12629">
    <property type="entry name" value="DIPHOSPHOINOSITOL POLYPHOSPHATE PHOSPHOHYDROLASE"/>
    <property type="match status" value="1"/>
</dbReference>
<keyword evidence="2" id="KW-0479">Metal-binding</keyword>
<proteinExistence type="predicted"/>
<reference evidence="7 8" key="3">
    <citation type="journal article" date="2017" name="G3 (Bethesda)">
        <title>Comparative analysis highlights variable genome content of wheat rusts and divergence of the mating loci.</title>
        <authorList>
            <person name="Cuomo C.A."/>
            <person name="Bakkeren G."/>
            <person name="Khalil H.B."/>
            <person name="Panwar V."/>
            <person name="Joly D."/>
            <person name="Linning R."/>
            <person name="Sakthikumar S."/>
            <person name="Song X."/>
            <person name="Adiconis X."/>
            <person name="Fan L."/>
            <person name="Goldberg J.M."/>
            <person name="Levin J.Z."/>
            <person name="Young S."/>
            <person name="Zeng Q."/>
            <person name="Anikster Y."/>
            <person name="Bruce M."/>
            <person name="Wang M."/>
            <person name="Yin C."/>
            <person name="McCallum B."/>
            <person name="Szabo L.J."/>
            <person name="Hulbert S."/>
            <person name="Chen X."/>
            <person name="Fellers J.P."/>
        </authorList>
    </citation>
    <scope>NUCLEOTIDE SEQUENCE</scope>
    <source>
        <strain evidence="7">isolate 1-1 / race 1 (BBBD)</strain>
        <strain evidence="8">Isolate 1-1 / race 1 (BBBD)</strain>
    </source>
</reference>
<dbReference type="GO" id="GO:0034432">
    <property type="term" value="F:bis(5'-adenosyl)-pentaphosphatase activity"/>
    <property type="evidence" value="ECO:0007669"/>
    <property type="project" value="TreeGrafter"/>
</dbReference>
<dbReference type="GO" id="GO:0005737">
    <property type="term" value="C:cytoplasm"/>
    <property type="evidence" value="ECO:0007669"/>
    <property type="project" value="TreeGrafter"/>
</dbReference>
<dbReference type="CDD" id="cd04666">
    <property type="entry name" value="NUDIX_DIPP2_like_Nudt4"/>
    <property type="match status" value="1"/>
</dbReference>
<reference evidence="7" key="4">
    <citation type="submission" date="2025-05" db="UniProtKB">
        <authorList>
            <consortium name="EnsemblFungi"/>
        </authorList>
    </citation>
    <scope>IDENTIFICATION</scope>
    <source>
        <strain evidence="7">isolate 1-1 / race 1 (BBBD)</strain>
    </source>
</reference>
<dbReference type="GO" id="GO:0046872">
    <property type="term" value="F:metal ion binding"/>
    <property type="evidence" value="ECO:0007669"/>
    <property type="project" value="UniProtKB-KW"/>
</dbReference>
<dbReference type="Proteomes" id="UP000005240">
    <property type="component" value="Unassembled WGS sequence"/>
</dbReference>
<dbReference type="GO" id="GO:1901907">
    <property type="term" value="P:diadenosine pentaphosphate catabolic process"/>
    <property type="evidence" value="ECO:0007669"/>
    <property type="project" value="TreeGrafter"/>
</dbReference>
<dbReference type="Gene3D" id="3.90.79.10">
    <property type="entry name" value="Nucleoside Triphosphate Pyrophosphohydrolase"/>
    <property type="match status" value="1"/>
</dbReference>
<dbReference type="InterPro" id="IPR000086">
    <property type="entry name" value="NUDIX_hydrolase_dom"/>
</dbReference>
<dbReference type="GO" id="GO:0034431">
    <property type="term" value="F:bis(5'-adenosyl)-hexaphosphatase activity"/>
    <property type="evidence" value="ECO:0007669"/>
    <property type="project" value="TreeGrafter"/>
</dbReference>
<dbReference type="InterPro" id="IPR047198">
    <property type="entry name" value="DDP-like_NUDIX"/>
</dbReference>
<dbReference type="STRING" id="630390.A0A180H660"/>
<dbReference type="AlphaFoldDB" id="A0A180H660"/>
<dbReference type="GO" id="GO:0071543">
    <property type="term" value="P:diphosphoinositol polyphosphate metabolic process"/>
    <property type="evidence" value="ECO:0007669"/>
    <property type="project" value="TreeGrafter"/>
</dbReference>
<evidence type="ECO:0000256" key="2">
    <source>
        <dbReference type="ARBA" id="ARBA00022723"/>
    </source>
</evidence>
<reference evidence="6" key="1">
    <citation type="submission" date="2009-11" db="EMBL/GenBank/DDBJ databases">
        <authorList>
            <consortium name="The Broad Institute Genome Sequencing Platform"/>
            <person name="Ward D."/>
            <person name="Feldgarden M."/>
            <person name="Earl A."/>
            <person name="Young S.K."/>
            <person name="Zeng Q."/>
            <person name="Koehrsen M."/>
            <person name="Alvarado L."/>
            <person name="Berlin A."/>
            <person name="Bochicchio J."/>
            <person name="Borenstein D."/>
            <person name="Chapman S.B."/>
            <person name="Chen Z."/>
            <person name="Engels R."/>
            <person name="Freedman E."/>
            <person name="Gellesch M."/>
            <person name="Goldberg J."/>
            <person name="Griggs A."/>
            <person name="Gujja S."/>
            <person name="Heilman E."/>
            <person name="Heiman D."/>
            <person name="Hepburn T."/>
            <person name="Howarth C."/>
            <person name="Jen D."/>
            <person name="Larson L."/>
            <person name="Lewis B."/>
            <person name="Mehta T."/>
            <person name="Park D."/>
            <person name="Pearson M."/>
            <person name="Roberts A."/>
            <person name="Saif S."/>
            <person name="Shea T."/>
            <person name="Shenoy N."/>
            <person name="Sisk P."/>
            <person name="Stolte C."/>
            <person name="Sykes S."/>
            <person name="Thomson T."/>
            <person name="Walk T."/>
            <person name="White J."/>
            <person name="Yandava C."/>
            <person name="Izard J."/>
            <person name="Baranova O.V."/>
            <person name="Blanton J.M."/>
            <person name="Tanner A.C."/>
            <person name="Dewhirst F.E."/>
            <person name="Haas B."/>
            <person name="Nusbaum C."/>
            <person name="Birren B."/>
        </authorList>
    </citation>
    <scope>NUCLEOTIDE SEQUENCE [LARGE SCALE GENOMIC DNA]</scope>
    <source>
        <strain evidence="6">1-1 BBBD Race 1</strain>
    </source>
</reference>
<dbReference type="VEuPathDB" id="FungiDB:PTTG_07360"/>
<dbReference type="EMBL" id="ADAS02000001">
    <property type="protein sequence ID" value="OAW00030.1"/>
    <property type="molecule type" value="Genomic_DNA"/>
</dbReference>
<dbReference type="GO" id="GO:1901911">
    <property type="term" value="P:adenosine 5'-(hexahydrogen pentaphosphate) catabolic process"/>
    <property type="evidence" value="ECO:0007669"/>
    <property type="project" value="TreeGrafter"/>
</dbReference>
<protein>
    <submittedName>
        <fullName evidence="7">Nudix hydrolase domain-containing protein</fullName>
    </submittedName>
</protein>
<accession>A0A180H660</accession>
<evidence type="ECO:0000313" key="8">
    <source>
        <dbReference type="Proteomes" id="UP000005240"/>
    </source>
</evidence>
<evidence type="ECO:0000256" key="4">
    <source>
        <dbReference type="ARBA" id="ARBA00022842"/>
    </source>
</evidence>
<dbReference type="Pfam" id="PF00293">
    <property type="entry name" value="NUDIX"/>
    <property type="match status" value="1"/>
</dbReference>
<keyword evidence="8" id="KW-1185">Reference proteome</keyword>
<dbReference type="GO" id="GO:1901909">
    <property type="term" value="P:diadenosine hexaphosphate catabolic process"/>
    <property type="evidence" value="ECO:0007669"/>
    <property type="project" value="TreeGrafter"/>
</dbReference>
<keyword evidence="4" id="KW-0460">Magnesium</keyword>